<sequence>MDTADAITYRYGEPSSLTDAGLPQWWERPSNAMPVDAQSGGVPKGGRPVNKANAGTYQVGRWVEDVGGFSSNWGHVGFIPDRPAEHIGMADLLLTSISNAVLTQRPELPWMYYGRGIDAIALLEARSKDALKLVGPPVAMGRCHGRPGWGVTSILVFADGLVVNAGSNTQTNRAHCRLPSGKVPTAVAVTNSNEFALITCWDIEKVRGEVAVIALCALPEGDSLDRLSRKDSWGEWVEPYPGLPNLGNIAYMKLLGMVPLPETMKAPTEISATTGMDRTMYLSAGAEDSPRDFPLSVEANRLKFKPGAIYARAIPTRGQAVVISKSERRAVFIDLTPLIGYYGSMYFSTPERFQRTRSVGDRAGQWPHTFAEAPQQVPRVVKSVTLADRPTAVKCYAWGNLRQAWIATQQGKLLQFGIADGEAKGSIDVGANPTAIELAKEKAINAERIYPDYSRELIVTSRATRSVQWVRLRDSGGEVVRTLRDKRLRDPITACDTDNQGSELYVVSVVDWAGKAVRNYRFGALNLYPAYRAPRYGNGPTGDAEFEYGGGFDMPGRPFSLCSSNTS</sequence>
<dbReference type="RefSeq" id="WP_161988083.1">
    <property type="nucleotide sequence ID" value="NZ_RCZI01000002.1"/>
</dbReference>
<evidence type="ECO:0000313" key="1">
    <source>
        <dbReference type="EMBL" id="TPG28866.1"/>
    </source>
</evidence>
<reference evidence="1 2" key="1">
    <citation type="journal article" date="2019" name="Environ. Microbiol.">
        <title>Species interactions and distinct microbial communities in high Arctic permafrost affected cryosols are associated with the CH4 and CO2 gas fluxes.</title>
        <authorList>
            <person name="Altshuler I."/>
            <person name="Hamel J."/>
            <person name="Turney S."/>
            <person name="Magnuson E."/>
            <person name="Levesque R."/>
            <person name="Greer C."/>
            <person name="Whyte L.G."/>
        </authorList>
    </citation>
    <scope>NUCLEOTIDE SEQUENCE [LARGE SCALE GENOMIC DNA]</scope>
    <source>
        <strain evidence="1 2">S06.C</strain>
    </source>
</reference>
<name>A0A502DX83_9BURK</name>
<dbReference type="EMBL" id="RCZI01000002">
    <property type="protein sequence ID" value="TPG28866.1"/>
    <property type="molecule type" value="Genomic_DNA"/>
</dbReference>
<gene>
    <name evidence="1" type="ORF">EAH82_08755</name>
</gene>
<accession>A0A502DX83</accession>
<protein>
    <submittedName>
        <fullName evidence="1">Uncharacterized protein</fullName>
    </submittedName>
</protein>
<dbReference type="AlphaFoldDB" id="A0A502DX83"/>
<evidence type="ECO:0000313" key="2">
    <source>
        <dbReference type="Proteomes" id="UP000319212"/>
    </source>
</evidence>
<dbReference type="Proteomes" id="UP000319212">
    <property type="component" value="Unassembled WGS sequence"/>
</dbReference>
<organism evidence="1 2">
    <name type="scientific">Variovorax guangxiensis</name>
    <dbReference type="NCBI Taxonomy" id="1775474"/>
    <lineage>
        <taxon>Bacteria</taxon>
        <taxon>Pseudomonadati</taxon>
        <taxon>Pseudomonadota</taxon>
        <taxon>Betaproteobacteria</taxon>
        <taxon>Burkholderiales</taxon>
        <taxon>Comamonadaceae</taxon>
        <taxon>Variovorax</taxon>
    </lineage>
</organism>
<comment type="caution">
    <text evidence="1">The sequence shown here is derived from an EMBL/GenBank/DDBJ whole genome shotgun (WGS) entry which is preliminary data.</text>
</comment>
<proteinExistence type="predicted"/>